<keyword evidence="2" id="KW-0732">Signal</keyword>
<dbReference type="EMBL" id="PDLM01000013">
    <property type="protein sequence ID" value="RDW63581.1"/>
    <property type="molecule type" value="Genomic_DNA"/>
</dbReference>
<name>A0A3D8QPC7_9HELO</name>
<dbReference type="InterPro" id="IPR001360">
    <property type="entry name" value="Glyco_hydro_1"/>
</dbReference>
<gene>
    <name evidence="3" type="ORF">BP6252_11126</name>
</gene>
<dbReference type="PRINTS" id="PR00131">
    <property type="entry name" value="GLHYDRLASE1"/>
</dbReference>
<dbReference type="GO" id="GO:0008422">
    <property type="term" value="F:beta-glucosidase activity"/>
    <property type="evidence" value="ECO:0007669"/>
    <property type="project" value="TreeGrafter"/>
</dbReference>
<dbReference type="AlphaFoldDB" id="A0A3D8QPC7"/>
<dbReference type="Proteomes" id="UP000256645">
    <property type="component" value="Unassembled WGS sequence"/>
</dbReference>
<evidence type="ECO:0000256" key="1">
    <source>
        <dbReference type="RuleBase" id="RU003690"/>
    </source>
</evidence>
<comment type="caution">
    <text evidence="3">The sequence shown here is derived from an EMBL/GenBank/DDBJ whole genome shotgun (WGS) entry which is preliminary data.</text>
</comment>
<dbReference type="OrthoDB" id="65569at2759"/>
<dbReference type="SUPFAM" id="SSF51445">
    <property type="entry name" value="(Trans)glycosidases"/>
    <property type="match status" value="1"/>
</dbReference>
<protein>
    <recommendedName>
        <fullName evidence="5">Glycoside hydrolase family 1 protein</fullName>
    </recommendedName>
</protein>
<feature type="signal peptide" evidence="2">
    <location>
        <begin position="1"/>
        <end position="17"/>
    </location>
</feature>
<reference evidence="3 4" key="1">
    <citation type="journal article" date="2018" name="IMA Fungus">
        <title>IMA Genome-F 9: Draft genome sequence of Annulohypoxylon stygium, Aspergillus mulundensis, Berkeleyomyces basicola (syn. Thielaviopsis basicola), Ceratocystis smalleyi, two Cercospora beticola strains, Coleophoma cylindrospora, Fusarium fracticaudum, Phialophora cf. hyalina, and Morchella septimelata.</title>
        <authorList>
            <person name="Wingfield B.D."/>
            <person name="Bills G.F."/>
            <person name="Dong Y."/>
            <person name="Huang W."/>
            <person name="Nel W.J."/>
            <person name="Swalarsk-Parry B.S."/>
            <person name="Vaghefi N."/>
            <person name="Wilken P.M."/>
            <person name="An Z."/>
            <person name="de Beer Z.W."/>
            <person name="De Vos L."/>
            <person name="Chen L."/>
            <person name="Duong T.A."/>
            <person name="Gao Y."/>
            <person name="Hammerbacher A."/>
            <person name="Kikkert J.R."/>
            <person name="Li Y."/>
            <person name="Li H."/>
            <person name="Li K."/>
            <person name="Li Q."/>
            <person name="Liu X."/>
            <person name="Ma X."/>
            <person name="Naidoo K."/>
            <person name="Pethybridge S.J."/>
            <person name="Sun J."/>
            <person name="Steenkamp E.T."/>
            <person name="van der Nest M.A."/>
            <person name="van Wyk S."/>
            <person name="Wingfield M.J."/>
            <person name="Xiong C."/>
            <person name="Yue Q."/>
            <person name="Zhang X."/>
        </authorList>
    </citation>
    <scope>NUCLEOTIDE SEQUENCE [LARGE SCALE GENOMIC DNA]</scope>
    <source>
        <strain evidence="3 4">BP6252</strain>
    </source>
</reference>
<sequence>MKASLFSLPLLVLPAAAQQVYISSNGSSPRPWCTSPAAVTTYAATPTFYHSNFSYTQTETVRTATAVQSTTPAPTYAPAYSAISSLLSNFSTTTWGNWDPSAAATTAAPTSFVNASDPYGPAAFSSLWEWAALSSFSRGAYSTTVSPTPVPTSSLILPPPLYFGPTDCLPVPKDFVFGVAGSAAQIEGAVADEGRGPAISERAGQIPIPGFTSGLNESQLSNNFVATESYYLYKQDIDRLAAIGVKYYSFSISWTRILPFGLPGSPVNAQGIQHYDDLINYILEKGMIPMATIFHWDTPLVLTGLDPMATSDSGYLLGNFNFGAQNSTFREALVNFGKIVMTHYSDRVPIWVTINEPQTGIVTGPSFYNVIMSHADLYHFYHNEINGTGEITIKMAVTPGVPQDPTDPTHVAAAEHYNEILLSDYLYPLALGLDYPDSFKYTLQDYIPLSTADLAHVGGTLDFIGVDVYSTPVIMPVVDDYQACGLNNDTTSNPYWPYCVYPLYETVNGWNVGYDNNDAVYTEPTYLRTALNYLWNTYQVPVMVTELGISLYGPGTTDFVGITSQQYDVERSHYYLSYLTEVLKAIWEDGVNVKGVIMWASADNWEWGSYEFQFGLQYVDRTTSTLDQYYKRSLFDVVDFVESRRLS</sequence>
<dbReference type="InterPro" id="IPR017853">
    <property type="entry name" value="GH"/>
</dbReference>
<proteinExistence type="inferred from homology"/>
<dbReference type="GO" id="GO:0005975">
    <property type="term" value="P:carbohydrate metabolic process"/>
    <property type="evidence" value="ECO:0007669"/>
    <property type="project" value="InterPro"/>
</dbReference>
<comment type="similarity">
    <text evidence="1">Belongs to the glycosyl hydrolase 1 family.</text>
</comment>
<accession>A0A3D8QPC7</accession>
<dbReference type="PANTHER" id="PTHR10353">
    <property type="entry name" value="GLYCOSYL HYDROLASE"/>
    <property type="match status" value="1"/>
</dbReference>
<evidence type="ECO:0000313" key="3">
    <source>
        <dbReference type="EMBL" id="RDW63581.1"/>
    </source>
</evidence>
<dbReference type="Pfam" id="PF00232">
    <property type="entry name" value="Glyco_hydro_1"/>
    <property type="match status" value="1"/>
</dbReference>
<organism evidence="3 4">
    <name type="scientific">Coleophoma cylindrospora</name>
    <dbReference type="NCBI Taxonomy" id="1849047"/>
    <lineage>
        <taxon>Eukaryota</taxon>
        <taxon>Fungi</taxon>
        <taxon>Dikarya</taxon>
        <taxon>Ascomycota</taxon>
        <taxon>Pezizomycotina</taxon>
        <taxon>Leotiomycetes</taxon>
        <taxon>Helotiales</taxon>
        <taxon>Dermateaceae</taxon>
        <taxon>Coleophoma</taxon>
    </lineage>
</organism>
<evidence type="ECO:0000256" key="2">
    <source>
        <dbReference type="SAM" id="SignalP"/>
    </source>
</evidence>
<evidence type="ECO:0008006" key="5">
    <source>
        <dbReference type="Google" id="ProtNLM"/>
    </source>
</evidence>
<evidence type="ECO:0000313" key="4">
    <source>
        <dbReference type="Proteomes" id="UP000256645"/>
    </source>
</evidence>
<dbReference type="STRING" id="1849047.A0A3D8QPC7"/>
<dbReference type="Gene3D" id="3.20.20.80">
    <property type="entry name" value="Glycosidases"/>
    <property type="match status" value="1"/>
</dbReference>
<dbReference type="PANTHER" id="PTHR10353:SF53">
    <property type="entry name" value="BETA-1,4-GLUCOSIDASE (EUROFUNG)"/>
    <property type="match status" value="1"/>
</dbReference>
<feature type="chain" id="PRO_5017577676" description="Glycoside hydrolase family 1 protein" evidence="2">
    <location>
        <begin position="18"/>
        <end position="647"/>
    </location>
</feature>
<keyword evidence="4" id="KW-1185">Reference proteome</keyword>